<organism evidence="1 2">
    <name type="scientific">Paraburkholderia kirstenboschensis</name>
    <dbReference type="NCBI Taxonomy" id="1245436"/>
    <lineage>
        <taxon>Bacteria</taxon>
        <taxon>Pseudomonadati</taxon>
        <taxon>Pseudomonadota</taxon>
        <taxon>Betaproteobacteria</taxon>
        <taxon>Burkholderiales</taxon>
        <taxon>Burkholderiaceae</taxon>
        <taxon>Paraburkholderia</taxon>
    </lineage>
</organism>
<dbReference type="RefSeq" id="WP_317020916.1">
    <property type="nucleotide sequence ID" value="NZ_CP136513.1"/>
</dbReference>
<dbReference type="Pfam" id="PF20137">
    <property type="entry name" value="BubE"/>
    <property type="match status" value="1"/>
</dbReference>
<proteinExistence type="predicted"/>
<dbReference type="InterPro" id="IPR045384">
    <property type="entry name" value="DUF6527"/>
</dbReference>
<evidence type="ECO:0008006" key="3">
    <source>
        <dbReference type="Google" id="ProtNLM"/>
    </source>
</evidence>
<dbReference type="EMBL" id="CP136513">
    <property type="protein sequence ID" value="WOD18660.1"/>
    <property type="molecule type" value="Genomic_DNA"/>
</dbReference>
<evidence type="ECO:0000313" key="1">
    <source>
        <dbReference type="EMBL" id="WOD18660.1"/>
    </source>
</evidence>
<protein>
    <recommendedName>
        <fullName evidence="3">Ammonia monooxygenase</fullName>
    </recommendedName>
</protein>
<reference evidence="1 2" key="1">
    <citation type="submission" date="2023-10" db="EMBL/GenBank/DDBJ databases">
        <title>Surface-active antibiotics is a multifunctional adaptation for post-fire microbes.</title>
        <authorList>
            <person name="Liu M.D."/>
            <person name="Du Y."/>
            <person name="Koupaei S.K."/>
            <person name="Kim N.R."/>
            <person name="Zhang W."/>
            <person name="Traxler M.F."/>
        </authorList>
    </citation>
    <scope>NUCLEOTIDE SEQUENCE [LARGE SCALE GENOMIC DNA]</scope>
    <source>
        <strain evidence="1 2">F3</strain>
    </source>
</reference>
<dbReference type="Proteomes" id="UP001302652">
    <property type="component" value="Chromosome 1"/>
</dbReference>
<evidence type="ECO:0000313" key="2">
    <source>
        <dbReference type="Proteomes" id="UP001302652"/>
    </source>
</evidence>
<accession>A0ABZ0ENZ5</accession>
<gene>
    <name evidence="1" type="ORF">RW095_38840</name>
</gene>
<name>A0ABZ0ENZ5_9BURK</name>
<keyword evidence="2" id="KW-1185">Reference proteome</keyword>
<sequence length="132" mass="14308">MSKAKIVRDSEGRFYGIKWICPGCDVDTRGTGLHVLPVNWLPAGETVESPLVAGKPHWGFNGDLDRPVFTPSVLSTWDEWQGDGVPPKKHVCHSFVGCNGAQPGQITFLGDCTHDLKGTTVDLSDAGKQPHE</sequence>